<dbReference type="Proteomes" id="UP000439903">
    <property type="component" value="Unassembled WGS sequence"/>
</dbReference>
<keyword evidence="2" id="KW-1185">Reference proteome</keyword>
<evidence type="ECO:0000313" key="2">
    <source>
        <dbReference type="Proteomes" id="UP000439903"/>
    </source>
</evidence>
<dbReference type="EMBL" id="WTPW01000856">
    <property type="protein sequence ID" value="KAF0474169.1"/>
    <property type="molecule type" value="Genomic_DNA"/>
</dbReference>
<gene>
    <name evidence="1" type="ORF">F8M41_024748</name>
</gene>
<proteinExistence type="predicted"/>
<sequence>MVCKVPGLSDRESTFIFQKTFIYLQAIINYWKAIRTNPLLKQAARREFSSIWSARHHSIYCLIEVSEEVQSIRLCPEI</sequence>
<name>A0A8H4ABD1_GIGMA</name>
<dbReference type="OrthoDB" id="2417160at2759"/>
<protein>
    <submittedName>
        <fullName evidence="1">Uncharacterized protein</fullName>
    </submittedName>
</protein>
<reference evidence="1 2" key="1">
    <citation type="journal article" date="2019" name="Environ. Microbiol.">
        <title>At the nexus of three kingdoms: the genome of the mycorrhizal fungus Gigaspora margarita provides insights into plant, endobacterial and fungal interactions.</title>
        <authorList>
            <person name="Venice F."/>
            <person name="Ghignone S."/>
            <person name="Salvioli di Fossalunga A."/>
            <person name="Amselem J."/>
            <person name="Novero M."/>
            <person name="Xianan X."/>
            <person name="Sedzielewska Toro K."/>
            <person name="Morin E."/>
            <person name="Lipzen A."/>
            <person name="Grigoriev I.V."/>
            <person name="Henrissat B."/>
            <person name="Martin F.M."/>
            <person name="Bonfante P."/>
        </authorList>
    </citation>
    <scope>NUCLEOTIDE SEQUENCE [LARGE SCALE GENOMIC DNA]</scope>
    <source>
        <strain evidence="1 2">BEG34</strain>
    </source>
</reference>
<evidence type="ECO:0000313" key="1">
    <source>
        <dbReference type="EMBL" id="KAF0474169.1"/>
    </source>
</evidence>
<comment type="caution">
    <text evidence="1">The sequence shown here is derived from an EMBL/GenBank/DDBJ whole genome shotgun (WGS) entry which is preliminary data.</text>
</comment>
<organism evidence="1 2">
    <name type="scientific">Gigaspora margarita</name>
    <dbReference type="NCBI Taxonomy" id="4874"/>
    <lineage>
        <taxon>Eukaryota</taxon>
        <taxon>Fungi</taxon>
        <taxon>Fungi incertae sedis</taxon>
        <taxon>Mucoromycota</taxon>
        <taxon>Glomeromycotina</taxon>
        <taxon>Glomeromycetes</taxon>
        <taxon>Diversisporales</taxon>
        <taxon>Gigasporaceae</taxon>
        <taxon>Gigaspora</taxon>
    </lineage>
</organism>
<dbReference type="AlphaFoldDB" id="A0A8H4ABD1"/>
<accession>A0A8H4ABD1</accession>